<gene>
    <name evidence="4" type="ORF">LIER_02473</name>
</gene>
<comment type="caution">
    <text evidence="4">The sequence shown here is derived from an EMBL/GenBank/DDBJ whole genome shotgun (WGS) entry which is preliminary data.</text>
</comment>
<feature type="compositionally biased region" description="Basic residues" evidence="2">
    <location>
        <begin position="13"/>
        <end position="24"/>
    </location>
</feature>
<feature type="repeat" description="TPR" evidence="1">
    <location>
        <begin position="785"/>
        <end position="818"/>
    </location>
</feature>
<keyword evidence="5" id="KW-1185">Reference proteome</keyword>
<feature type="compositionally biased region" description="Low complexity" evidence="2">
    <location>
        <begin position="1"/>
        <end position="12"/>
    </location>
</feature>
<dbReference type="PROSITE" id="PS50005">
    <property type="entry name" value="TPR"/>
    <property type="match status" value="1"/>
</dbReference>
<dbReference type="SMART" id="SM00271">
    <property type="entry name" value="DnaJ"/>
    <property type="match status" value="1"/>
</dbReference>
<evidence type="ECO:0000259" key="3">
    <source>
        <dbReference type="PROSITE" id="PS50076"/>
    </source>
</evidence>
<evidence type="ECO:0000313" key="5">
    <source>
        <dbReference type="Proteomes" id="UP001454036"/>
    </source>
</evidence>
<feature type="compositionally biased region" description="Polar residues" evidence="2">
    <location>
        <begin position="515"/>
        <end position="525"/>
    </location>
</feature>
<evidence type="ECO:0000256" key="2">
    <source>
        <dbReference type="SAM" id="MobiDB-lite"/>
    </source>
</evidence>
<dbReference type="Pfam" id="PF13181">
    <property type="entry name" value="TPR_8"/>
    <property type="match status" value="1"/>
</dbReference>
<organism evidence="4 5">
    <name type="scientific">Lithospermum erythrorhizon</name>
    <name type="common">Purple gromwell</name>
    <name type="synonym">Lithospermum officinale var. erythrorhizon</name>
    <dbReference type="NCBI Taxonomy" id="34254"/>
    <lineage>
        <taxon>Eukaryota</taxon>
        <taxon>Viridiplantae</taxon>
        <taxon>Streptophyta</taxon>
        <taxon>Embryophyta</taxon>
        <taxon>Tracheophyta</taxon>
        <taxon>Spermatophyta</taxon>
        <taxon>Magnoliopsida</taxon>
        <taxon>eudicotyledons</taxon>
        <taxon>Gunneridae</taxon>
        <taxon>Pentapetalae</taxon>
        <taxon>asterids</taxon>
        <taxon>lamiids</taxon>
        <taxon>Boraginales</taxon>
        <taxon>Boraginaceae</taxon>
        <taxon>Boraginoideae</taxon>
        <taxon>Lithospermeae</taxon>
        <taxon>Lithospermum</taxon>
    </lineage>
</organism>
<evidence type="ECO:0000256" key="1">
    <source>
        <dbReference type="PROSITE-ProRule" id="PRU00339"/>
    </source>
</evidence>
<protein>
    <submittedName>
        <fullName evidence="4">Chaperone</fullName>
    </submittedName>
</protein>
<dbReference type="CDD" id="cd06257">
    <property type="entry name" value="DnaJ"/>
    <property type="match status" value="1"/>
</dbReference>
<dbReference type="Gene3D" id="1.25.40.10">
    <property type="entry name" value="Tetratricopeptide repeat domain"/>
    <property type="match status" value="2"/>
</dbReference>
<dbReference type="PRINTS" id="PR00625">
    <property type="entry name" value="JDOMAIN"/>
</dbReference>
<dbReference type="InterPro" id="IPR001623">
    <property type="entry name" value="DnaJ_domain"/>
</dbReference>
<dbReference type="InterPro" id="IPR011990">
    <property type="entry name" value="TPR-like_helical_dom_sf"/>
</dbReference>
<feature type="compositionally biased region" description="Basic and acidic residues" evidence="2">
    <location>
        <begin position="443"/>
        <end position="455"/>
    </location>
</feature>
<dbReference type="SUPFAM" id="SSF46565">
    <property type="entry name" value="Chaperone J-domain"/>
    <property type="match status" value="1"/>
</dbReference>
<dbReference type="Gene3D" id="1.10.287.110">
    <property type="entry name" value="DnaJ domain"/>
    <property type="match status" value="1"/>
</dbReference>
<feature type="region of interest" description="Disordered" evidence="2">
    <location>
        <begin position="1220"/>
        <end position="1271"/>
    </location>
</feature>
<dbReference type="SMART" id="SM00028">
    <property type="entry name" value="TPR"/>
    <property type="match status" value="7"/>
</dbReference>
<dbReference type="PROSITE" id="PS50076">
    <property type="entry name" value="DNAJ_2"/>
    <property type="match status" value="1"/>
</dbReference>
<feature type="region of interest" description="Disordered" evidence="2">
    <location>
        <begin position="43"/>
        <end position="91"/>
    </location>
</feature>
<reference evidence="4 5" key="1">
    <citation type="submission" date="2024-01" db="EMBL/GenBank/DDBJ databases">
        <title>The complete chloroplast genome sequence of Lithospermum erythrorhizon: insights into the phylogenetic relationship among Boraginaceae species and the maternal lineages of purple gromwells.</title>
        <authorList>
            <person name="Okada T."/>
            <person name="Watanabe K."/>
        </authorList>
    </citation>
    <scope>NUCLEOTIDE SEQUENCE [LARGE SCALE GENOMIC DNA]</scope>
</reference>
<dbReference type="PANTHER" id="PTHR45181">
    <property type="entry name" value="HEAT SHOCK PROTEIN DNAJ WITH TETRATRICOPEPTIDE REPEAT-CONTAINING PROTEIN"/>
    <property type="match status" value="1"/>
</dbReference>
<dbReference type="EMBL" id="BAABME010000268">
    <property type="protein sequence ID" value="GAA0141298.1"/>
    <property type="molecule type" value="Genomic_DNA"/>
</dbReference>
<evidence type="ECO:0000313" key="4">
    <source>
        <dbReference type="EMBL" id="GAA0141298.1"/>
    </source>
</evidence>
<feature type="region of interest" description="Disordered" evidence="2">
    <location>
        <begin position="1"/>
        <end position="27"/>
    </location>
</feature>
<dbReference type="PANTHER" id="PTHR45181:SF4">
    <property type="entry name" value="HEAT SHOCK PROTEIN DNAJ WITH TETRATRICOPEPTIDE REPEAT-CONTAINING PROTEIN"/>
    <property type="match status" value="1"/>
</dbReference>
<name>A0AAV3NQU2_LITER</name>
<dbReference type="SUPFAM" id="SSF48452">
    <property type="entry name" value="TPR-like"/>
    <property type="match status" value="2"/>
</dbReference>
<dbReference type="InterPro" id="IPR018253">
    <property type="entry name" value="DnaJ_domain_CS"/>
</dbReference>
<feature type="region of interest" description="Disordered" evidence="2">
    <location>
        <begin position="443"/>
        <end position="463"/>
    </location>
</feature>
<dbReference type="AlphaFoldDB" id="A0AAV3NQU2"/>
<dbReference type="Proteomes" id="UP001454036">
    <property type="component" value="Unassembled WGS sequence"/>
</dbReference>
<keyword evidence="1" id="KW-0802">TPR repeat</keyword>
<feature type="region of interest" description="Disordered" evidence="2">
    <location>
        <begin position="503"/>
        <end position="526"/>
    </location>
</feature>
<accession>A0AAV3NQU2</accession>
<feature type="region of interest" description="Disordered" evidence="2">
    <location>
        <begin position="626"/>
        <end position="648"/>
    </location>
</feature>
<dbReference type="InterPro" id="IPR036869">
    <property type="entry name" value="J_dom_sf"/>
</dbReference>
<dbReference type="InterPro" id="IPR019734">
    <property type="entry name" value="TPR_rpt"/>
</dbReference>
<dbReference type="Pfam" id="PF00226">
    <property type="entry name" value="DnaJ"/>
    <property type="match status" value="1"/>
</dbReference>
<proteinExistence type="predicted"/>
<dbReference type="PROSITE" id="PS00636">
    <property type="entry name" value="DNAJ_1"/>
    <property type="match status" value="1"/>
</dbReference>
<sequence length="1271" mass="139247">MSPPSAAVNSAAPHHHHHHHHHHLSTTTIAPNSIKMDQNNSFHFQFSTSNNPKLTTPPLPPSSSSRQPRLAKKKKSIPIPRGTNLIDPLNSSNRPVFDNIIDSIGLSNTIRPGFGRSNTSDSIGSKANRAGFEPGFGFGSGLNNAGNLFSSFGGNIVVDGMNKVKIDSEKAREKEKEESLCVDSSSDGIVSELQEDIRRKLNVESEGNVIKGVNKLDISGSVGDGSRKGDDLGGTVEFVLPNKMKDLKIGEKADAFRGIRGERVEDGNVVVGGGVDSKTFAFGSGESLNGVRDATFGDSGLGSKTGMGYNLGKNNTDVGLGDPSKFRFVGTGNFNRIGNQKDEVNVGCIKKDLNVSSSEPVGDHNVESKIFGQPPGSFNSEFPFQSGVPNEGNSGYQFPLKHQDINTSSFAFRSSPVSRPEVELNIFSKLHLGTENIAFRTPGLKEEAKRDPTKDRKLKKKKGKLRKPIILEPESCISVGTQDVSESFESYSPMDISPYRETVVDSPIREPSVESDGSTASNELNPQVPDEDVIAATENLTINEADMKCEEEKTEAVPEDCVSVTETESYMSANDHLEYSSDTFLTAADNFGSSADSEVSSSPRNSENTGQTSFVFAASSEAQGQSFTTSHHYKKKTRTRAGQDSYMSTTIPKGPFSSSPMPFMPISGSPPVSSPKRVQKADASSNLLSHISSKQTSAESDAVHEVCERWRIRGNQAYTSKDYCKAEDYYTQGVNCFSENEASRSSSRILMLCYSNRAATRMVLGRTREALEDCLKAAALDPTFLRVQVRAANCYLSLGEFENASAHFVKCLQAGPDTCPDRKLHLEASEGLEKAQKLSECMKKSAELLTRGTPDDLECALSVIAEALPISFDSGRLQEMKAEALLMLKKYEEVIQLCENILAKKTALTSSVDSQSMTFSGSTVSENSSRLRFCSLIIKSYFFLGRLDEANEFLKKQEEDLSSGHSEGNKSLDLIIPLAGTIRQLLTHKAAGNEAFQSGKYADAVEHYTEAISCNVDSRPFAAICFCNRAAAYRAMNQIADAIADCSLAMALDGSYKKAISRRASLFEMIRDYGNAVADFQRLLSLHKRQLGSKMSQTGQYDISSINELRQTEQKISALEEEDRKETPLNMYQILGVDSTASASDIKKAYRKAALRHHPDKAGQSLARNEYVDDGLWKEIAEEFHRDADKLFKMIGEAYAVLSDPNKRARYDLDEEMRIAQSRGNGSGTPRPRTSYHNYPFERSSSSHPSQDGWRSYGAAQSRGSERNRWF</sequence>
<feature type="domain" description="J" evidence="3">
    <location>
        <begin position="1130"/>
        <end position="1215"/>
    </location>
</feature>